<evidence type="ECO:0000256" key="1">
    <source>
        <dbReference type="ARBA" id="ARBA00022603"/>
    </source>
</evidence>
<evidence type="ECO:0000313" key="6">
    <source>
        <dbReference type="Proteomes" id="UP000468928"/>
    </source>
</evidence>
<dbReference type="EMBL" id="JAAGUZ010000007">
    <property type="protein sequence ID" value="NEW43560.1"/>
    <property type="molecule type" value="Genomic_DNA"/>
</dbReference>
<sequence>MTDFADIDLTRTAYDDIAEIYADFAADDLARNPFDRAILGIFAELVRDNGSGPVADIGCGPGRLTTYLAELGLDAFGIDLSPEMITLANRLYPGPRYEVGTMERLDLADGSLAGVLSWYSIIHLPPQRLPDVFAEFHRVLVDGGYALLGFQATDPPELVTAFDHKVTEAYRWAPERLLELLEAAGFAPVTRMIREPAPDERFGQASVLVTKVPSRTG</sequence>
<keyword evidence="7" id="KW-1185">Reference proteome</keyword>
<dbReference type="GO" id="GO:0032259">
    <property type="term" value="P:methylation"/>
    <property type="evidence" value="ECO:0007669"/>
    <property type="project" value="UniProtKB-KW"/>
</dbReference>
<evidence type="ECO:0000256" key="2">
    <source>
        <dbReference type="ARBA" id="ARBA00022679"/>
    </source>
</evidence>
<feature type="domain" description="Methyltransferase" evidence="3">
    <location>
        <begin position="54"/>
        <end position="144"/>
    </location>
</feature>
<protein>
    <submittedName>
        <fullName evidence="4">Class I SAM-dependent methyltransferase</fullName>
    </submittedName>
</protein>
<dbReference type="CDD" id="cd02440">
    <property type="entry name" value="AdoMet_MTases"/>
    <property type="match status" value="1"/>
</dbReference>
<evidence type="ECO:0000313" key="5">
    <source>
        <dbReference type="EMBL" id="NEW54092.1"/>
    </source>
</evidence>
<name>A0A6P1D344_9NOCA</name>
<gene>
    <name evidence="4" type="ORF">GV789_03690</name>
    <name evidence="5" type="ORF">GV794_00195</name>
</gene>
<keyword evidence="1 4" id="KW-0489">Methyltransferase</keyword>
<proteinExistence type="predicted"/>
<dbReference type="InterPro" id="IPR029063">
    <property type="entry name" value="SAM-dependent_MTases_sf"/>
</dbReference>
<dbReference type="PANTHER" id="PTHR43861:SF1">
    <property type="entry name" value="TRANS-ACONITATE 2-METHYLTRANSFERASE"/>
    <property type="match status" value="1"/>
</dbReference>
<keyword evidence="2 4" id="KW-0808">Transferase</keyword>
<dbReference type="Gene3D" id="3.40.50.150">
    <property type="entry name" value="Vaccinia Virus protein VP39"/>
    <property type="match status" value="1"/>
</dbReference>
<evidence type="ECO:0000313" key="4">
    <source>
        <dbReference type="EMBL" id="NEW43560.1"/>
    </source>
</evidence>
<dbReference type="AlphaFoldDB" id="A0A6P1D344"/>
<dbReference type="SUPFAM" id="SSF53335">
    <property type="entry name" value="S-adenosyl-L-methionine-dependent methyltransferases"/>
    <property type="match status" value="1"/>
</dbReference>
<dbReference type="PANTHER" id="PTHR43861">
    <property type="entry name" value="TRANS-ACONITATE 2-METHYLTRANSFERASE-RELATED"/>
    <property type="match status" value="1"/>
</dbReference>
<dbReference type="Proteomes" id="UP000470876">
    <property type="component" value="Unassembled WGS sequence"/>
</dbReference>
<evidence type="ECO:0000313" key="7">
    <source>
        <dbReference type="Proteomes" id="UP000470876"/>
    </source>
</evidence>
<dbReference type="InterPro" id="IPR041698">
    <property type="entry name" value="Methyltransf_25"/>
</dbReference>
<accession>A0A6P1D344</accession>
<dbReference type="RefSeq" id="WP_163822528.1">
    <property type="nucleotide sequence ID" value="NZ_JAAGUX010000001.1"/>
</dbReference>
<dbReference type="Pfam" id="PF13649">
    <property type="entry name" value="Methyltransf_25"/>
    <property type="match status" value="1"/>
</dbReference>
<dbReference type="EMBL" id="JAAGUX010000001">
    <property type="protein sequence ID" value="NEW54092.1"/>
    <property type="molecule type" value="Genomic_DNA"/>
</dbReference>
<organism evidence="4 6">
    <name type="scientific">Nocardia cyriacigeorgica</name>
    <dbReference type="NCBI Taxonomy" id="135487"/>
    <lineage>
        <taxon>Bacteria</taxon>
        <taxon>Bacillati</taxon>
        <taxon>Actinomycetota</taxon>
        <taxon>Actinomycetes</taxon>
        <taxon>Mycobacteriales</taxon>
        <taxon>Nocardiaceae</taxon>
        <taxon>Nocardia</taxon>
    </lineage>
</organism>
<evidence type="ECO:0000259" key="3">
    <source>
        <dbReference type="Pfam" id="PF13649"/>
    </source>
</evidence>
<reference evidence="6 7" key="1">
    <citation type="submission" date="2020-01" db="EMBL/GenBank/DDBJ databases">
        <title>Genetics and antimicrobial susceptibilities of Nocardia species isolated from the soil; a comparison with species isolated from humans.</title>
        <authorList>
            <person name="Carrasco G."/>
            <person name="Monzon S."/>
            <person name="Sansegundo M."/>
            <person name="Garcia E."/>
            <person name="Garrido N."/>
            <person name="Medina M.J."/>
            <person name="Villalon P."/>
            <person name="Ramirez-Arocha A.C."/>
            <person name="Jimenez P."/>
            <person name="Cuesta I."/>
            <person name="Valdezate S."/>
        </authorList>
    </citation>
    <scope>NUCLEOTIDE SEQUENCE [LARGE SCALE GENOMIC DNA]</scope>
    <source>
        <strain evidence="4 6">CNM20110639</strain>
        <strain evidence="5 7">CNM20110649</strain>
    </source>
</reference>
<dbReference type="Proteomes" id="UP000468928">
    <property type="component" value="Unassembled WGS sequence"/>
</dbReference>
<dbReference type="GO" id="GO:0008168">
    <property type="term" value="F:methyltransferase activity"/>
    <property type="evidence" value="ECO:0007669"/>
    <property type="project" value="UniProtKB-KW"/>
</dbReference>
<comment type="caution">
    <text evidence="4">The sequence shown here is derived from an EMBL/GenBank/DDBJ whole genome shotgun (WGS) entry which is preliminary data.</text>
</comment>